<dbReference type="EMBL" id="VMRG01000002">
    <property type="protein sequence ID" value="KAA6230586.1"/>
    <property type="molecule type" value="Genomic_DNA"/>
</dbReference>
<protein>
    <submittedName>
        <fullName evidence="1">Restriction endonuclease</fullName>
    </submittedName>
</protein>
<keyword evidence="1" id="KW-0540">Nuclease</keyword>
<proteinExistence type="predicted"/>
<dbReference type="GO" id="GO:0004519">
    <property type="term" value="F:endonuclease activity"/>
    <property type="evidence" value="ECO:0007669"/>
    <property type="project" value="UniProtKB-KW"/>
</dbReference>
<evidence type="ECO:0000313" key="2">
    <source>
        <dbReference type="Proteomes" id="UP000327458"/>
    </source>
</evidence>
<name>A0A5M8I514_CHLPH</name>
<organism evidence="1 2">
    <name type="scientific">Chlorobium phaeovibrioides</name>
    <dbReference type="NCBI Taxonomy" id="1094"/>
    <lineage>
        <taxon>Bacteria</taxon>
        <taxon>Pseudomonadati</taxon>
        <taxon>Chlorobiota</taxon>
        <taxon>Chlorobiia</taxon>
        <taxon>Chlorobiales</taxon>
        <taxon>Chlorobiaceae</taxon>
        <taxon>Chlorobium/Pelodictyon group</taxon>
        <taxon>Chlorobium</taxon>
    </lineage>
</organism>
<keyword evidence="1" id="KW-0255">Endonuclease</keyword>
<dbReference type="Proteomes" id="UP000327458">
    <property type="component" value="Unassembled WGS sequence"/>
</dbReference>
<reference evidence="1 2" key="1">
    <citation type="submission" date="2019-07" db="EMBL/GenBank/DDBJ databases">
        <title>Draft genome Sequence of Chlorobium phaeovibrioides sp. strain PhvTcv-s14, from the Phylum Chlorobi.</title>
        <authorList>
            <person name="Babenko V."/>
            <person name="Boldyreva D."/>
            <person name="Kanygina A."/>
            <person name="Selezneva O."/>
            <person name="Akopiyan T."/>
            <person name="Lunina O."/>
        </authorList>
    </citation>
    <scope>NUCLEOTIDE SEQUENCE [LARGE SCALE GENOMIC DNA]</scope>
    <source>
        <strain evidence="1 2">GrTcv12</strain>
    </source>
</reference>
<dbReference type="AlphaFoldDB" id="A0A5M8I514"/>
<keyword evidence="1" id="KW-0378">Hydrolase</keyword>
<accession>A0A5M8I514</accession>
<comment type="caution">
    <text evidence="1">The sequence shown here is derived from an EMBL/GenBank/DDBJ whole genome shotgun (WGS) entry which is preliminary data.</text>
</comment>
<dbReference type="Gene3D" id="3.40.1350.10">
    <property type="match status" value="1"/>
</dbReference>
<gene>
    <name evidence="1" type="ORF">FP507_09980</name>
</gene>
<evidence type="ECO:0000313" key="1">
    <source>
        <dbReference type="EMBL" id="KAA6230586.1"/>
    </source>
</evidence>
<dbReference type="InterPro" id="IPR011856">
    <property type="entry name" value="tRNA_endonuc-like_dom_sf"/>
</dbReference>
<sequence>MGCFVTASDFTGGFKEFASNSLSNIILIGCNQLADLLVDEGRWISADED</sequence>
<dbReference type="GO" id="GO:0003676">
    <property type="term" value="F:nucleic acid binding"/>
    <property type="evidence" value="ECO:0007669"/>
    <property type="project" value="InterPro"/>
</dbReference>